<evidence type="ECO:0000313" key="5">
    <source>
        <dbReference type="Proteomes" id="UP000063699"/>
    </source>
</evidence>
<dbReference type="GO" id="GO:0004553">
    <property type="term" value="F:hydrolase activity, hydrolyzing O-glycosyl compounds"/>
    <property type="evidence" value="ECO:0007669"/>
    <property type="project" value="InterPro"/>
</dbReference>
<evidence type="ECO:0000256" key="1">
    <source>
        <dbReference type="PIRSR" id="PIRSR001100-1"/>
    </source>
</evidence>
<dbReference type="PRINTS" id="PR00733">
    <property type="entry name" value="GLHYDRLASE6"/>
</dbReference>
<dbReference type="AlphaFoldDB" id="A0A0N9IAD5"/>
<dbReference type="PANTHER" id="PTHR34876:SF4">
    <property type="entry name" value="1,4-BETA-D-GLUCAN CELLOBIOHYDROLASE C-RELATED"/>
    <property type="match status" value="1"/>
</dbReference>
<name>A0A0N9IAD5_9PSEU</name>
<dbReference type="PIRSF" id="PIRSF001100">
    <property type="entry name" value="Beta_cellobiohydrolase"/>
    <property type="match status" value="1"/>
</dbReference>
<feature type="active site" description="Proton acceptor" evidence="1">
    <location>
        <position position="269"/>
    </location>
</feature>
<protein>
    <recommendedName>
        <fullName evidence="3">Glucanase</fullName>
        <ecNumber evidence="3">3.2.1.-</ecNumber>
    </recommendedName>
</protein>
<dbReference type="KEGG" id="kphy:AOZ06_38865"/>
<keyword evidence="3" id="KW-0119">Carbohydrate metabolism</keyword>
<keyword evidence="3" id="KW-0326">Glycosidase</keyword>
<dbReference type="SUPFAM" id="SSF51989">
    <property type="entry name" value="Glycosyl hydrolases family 6, cellulases"/>
    <property type="match status" value="1"/>
</dbReference>
<dbReference type="EC" id="3.2.1.-" evidence="3"/>
<feature type="binding site" evidence="2">
    <location>
        <position position="169"/>
    </location>
    <ligand>
        <name>substrate</name>
    </ligand>
</feature>
<dbReference type="InterPro" id="IPR016288">
    <property type="entry name" value="Beta_cellobiohydrolase"/>
</dbReference>
<accession>A0A0N9IAD5</accession>
<feature type="binding site" evidence="2">
    <location>
        <position position="236"/>
    </location>
    <ligand>
        <name>substrate</name>
    </ligand>
</feature>
<dbReference type="PANTHER" id="PTHR34876">
    <property type="match status" value="1"/>
</dbReference>
<keyword evidence="3" id="KW-0136">Cellulose degradation</keyword>
<dbReference type="RefSeq" id="WP_054293938.1">
    <property type="nucleotide sequence ID" value="NZ_CP012752.1"/>
</dbReference>
<feature type="binding site" evidence="2">
    <location>
        <position position="196"/>
    </location>
    <ligand>
        <name>substrate</name>
    </ligand>
</feature>
<dbReference type="EMBL" id="CP012752">
    <property type="protein sequence ID" value="ALG12042.1"/>
    <property type="molecule type" value="Genomic_DNA"/>
</dbReference>
<sequence length="296" mass="31591">MLSAPLAQGATYNPYLETDGLFHGSDNSALRWLAENPGHEDAERIRTRIGNVPQARWVGPGGENGYTADYVSAAAAANELPVLVAYAIPERDCGGQSPGGLPDTASYIAWAGEFGRSIGNRPAVVVLEPDATLACFNDERVRALRGAIDAVNRYAPKAWIYLDAGDGRWNHPKDIAPRIKKIGTQGLRGFSVNVSNYNTRETVEAFAVGMREHRIDLPYVWDISRDGNGPDSEGTWCNPAGRKLGALPHTGGAAGADASLWVKHPGTSDGDCGAYRGTYSGQFTAQIATHLMAPLG</sequence>
<feature type="active site" description="Proton donor" evidence="1">
    <location>
        <position position="130"/>
    </location>
</feature>
<gene>
    <name evidence="4" type="ORF">AOZ06_38865</name>
</gene>
<proteinExistence type="inferred from homology"/>
<feature type="binding site" evidence="2">
    <location>
        <position position="263"/>
    </location>
    <ligand>
        <name>substrate</name>
    </ligand>
</feature>
<dbReference type="Pfam" id="PF01341">
    <property type="entry name" value="Glyco_hydro_6"/>
    <property type="match status" value="1"/>
</dbReference>
<evidence type="ECO:0000256" key="2">
    <source>
        <dbReference type="PIRSR" id="PIRSR001100-2"/>
    </source>
</evidence>
<dbReference type="STRING" id="860235.AOZ06_38865"/>
<evidence type="ECO:0000256" key="3">
    <source>
        <dbReference type="RuleBase" id="RU361186"/>
    </source>
</evidence>
<feature type="binding site" evidence="2">
    <location>
        <position position="57"/>
    </location>
    <ligand>
        <name>substrate</name>
    </ligand>
</feature>
<comment type="similarity">
    <text evidence="3">Belongs to the glycosyl hydrolase family 6.</text>
</comment>
<keyword evidence="3" id="KW-0624">Polysaccharide degradation</keyword>
<dbReference type="InterPro" id="IPR036434">
    <property type="entry name" value="Beta_cellobiohydrolase_sf"/>
</dbReference>
<keyword evidence="5" id="KW-1185">Reference proteome</keyword>
<dbReference type="GO" id="GO:0030245">
    <property type="term" value="P:cellulose catabolic process"/>
    <property type="evidence" value="ECO:0007669"/>
    <property type="project" value="UniProtKB-KW"/>
</dbReference>
<keyword evidence="3" id="KW-0378">Hydrolase</keyword>
<organism evidence="4 5">
    <name type="scientific">Kibdelosporangium phytohabitans</name>
    <dbReference type="NCBI Taxonomy" id="860235"/>
    <lineage>
        <taxon>Bacteria</taxon>
        <taxon>Bacillati</taxon>
        <taxon>Actinomycetota</taxon>
        <taxon>Actinomycetes</taxon>
        <taxon>Pseudonocardiales</taxon>
        <taxon>Pseudonocardiaceae</taxon>
        <taxon>Kibdelosporangium</taxon>
    </lineage>
</organism>
<dbReference type="Gene3D" id="3.20.20.40">
    <property type="entry name" value="1, 4-beta cellobiohydrolase"/>
    <property type="match status" value="1"/>
</dbReference>
<reference evidence="4 5" key="1">
    <citation type="submission" date="2015-07" db="EMBL/GenBank/DDBJ databases">
        <title>Genome sequencing of Kibdelosporangium phytohabitans.</title>
        <authorList>
            <person name="Qin S."/>
            <person name="Xing K."/>
        </authorList>
    </citation>
    <scope>NUCLEOTIDE SEQUENCE [LARGE SCALE GENOMIC DNA]</scope>
    <source>
        <strain evidence="4 5">KLBMP1111</strain>
    </source>
</reference>
<evidence type="ECO:0000313" key="4">
    <source>
        <dbReference type="EMBL" id="ALG12042.1"/>
    </source>
</evidence>
<dbReference type="Proteomes" id="UP000063699">
    <property type="component" value="Chromosome"/>
</dbReference>